<dbReference type="PANTHER" id="PTHR44068:SF11">
    <property type="entry name" value="GERANYL DIPHOSPHATE 2-C-METHYLTRANSFERASE"/>
    <property type="match status" value="1"/>
</dbReference>
<dbReference type="InterPro" id="IPR050447">
    <property type="entry name" value="Erg6_SMT_methyltransf"/>
</dbReference>
<protein>
    <submittedName>
        <fullName evidence="3">Methyltransferase domain-containing protein</fullName>
    </submittedName>
</protein>
<dbReference type="PANTHER" id="PTHR44068">
    <property type="entry name" value="ZGC:194242"/>
    <property type="match status" value="1"/>
</dbReference>
<dbReference type="InterPro" id="IPR013216">
    <property type="entry name" value="Methyltransf_11"/>
</dbReference>
<dbReference type="Pfam" id="PF08241">
    <property type="entry name" value="Methyltransf_11"/>
    <property type="match status" value="1"/>
</dbReference>
<gene>
    <name evidence="3" type="ORF">SAMN05216233_10618</name>
</gene>
<name>A0A1G5EHC0_9BACT</name>
<sequence>MITVKFNILDVKPGYRILDIGCGPGRHISAAYEHEKVTAIGADLSHEDLQQGVKRLQFHDHLGAHKGGSWAFTMADITNLPFADDSFDIVLCSEVMEHIPTDDVAAKEILRVLKPGHNLVVTVPRFWPEKICWLLSDEYFNANMGHVRIYKKKPLVKLIEKQGATYWNAHHAHSIHAPYWWLKCLVGPTRTDHWAVNLYKRFLEWDILSQPKLTKFMDRLLNPVMGKSLVLYFTKDK</sequence>
<dbReference type="GO" id="GO:0032259">
    <property type="term" value="P:methylation"/>
    <property type="evidence" value="ECO:0007669"/>
    <property type="project" value="UniProtKB-KW"/>
</dbReference>
<dbReference type="Gene3D" id="3.40.50.150">
    <property type="entry name" value="Vaccinia Virus protein VP39"/>
    <property type="match status" value="1"/>
</dbReference>
<keyword evidence="1 3" id="KW-0808">Transferase</keyword>
<evidence type="ECO:0000313" key="3">
    <source>
        <dbReference type="EMBL" id="SCY26347.1"/>
    </source>
</evidence>
<keyword evidence="4" id="KW-1185">Reference proteome</keyword>
<dbReference type="STRING" id="419481.SAMN05216233_10618"/>
<accession>A0A1G5EHC0</accession>
<evidence type="ECO:0000259" key="2">
    <source>
        <dbReference type="Pfam" id="PF08241"/>
    </source>
</evidence>
<dbReference type="EMBL" id="FMUX01000006">
    <property type="protein sequence ID" value="SCY26347.1"/>
    <property type="molecule type" value="Genomic_DNA"/>
</dbReference>
<dbReference type="RefSeq" id="WP_092210461.1">
    <property type="nucleotide sequence ID" value="NZ_FMUX01000006.1"/>
</dbReference>
<feature type="domain" description="Methyltransferase type 11" evidence="2">
    <location>
        <begin position="18"/>
        <end position="119"/>
    </location>
</feature>
<dbReference type="InterPro" id="IPR029063">
    <property type="entry name" value="SAM-dependent_MTases_sf"/>
</dbReference>
<evidence type="ECO:0000256" key="1">
    <source>
        <dbReference type="ARBA" id="ARBA00022679"/>
    </source>
</evidence>
<dbReference type="SUPFAM" id="SSF53335">
    <property type="entry name" value="S-adenosyl-L-methionine-dependent methyltransferases"/>
    <property type="match status" value="1"/>
</dbReference>
<dbReference type="Proteomes" id="UP000198870">
    <property type="component" value="Unassembled WGS sequence"/>
</dbReference>
<dbReference type="CDD" id="cd02440">
    <property type="entry name" value="AdoMet_MTases"/>
    <property type="match status" value="1"/>
</dbReference>
<dbReference type="OrthoDB" id="9765084at2"/>
<dbReference type="GO" id="GO:0008757">
    <property type="term" value="F:S-adenosylmethionine-dependent methyltransferase activity"/>
    <property type="evidence" value="ECO:0007669"/>
    <property type="project" value="InterPro"/>
</dbReference>
<reference evidence="3 4" key="1">
    <citation type="submission" date="2016-10" db="EMBL/GenBank/DDBJ databases">
        <authorList>
            <person name="de Groot N.N."/>
        </authorList>
    </citation>
    <scope>NUCLEOTIDE SEQUENCE [LARGE SCALE GENOMIC DNA]</scope>
    <source>
        <strain evidence="3 4">AA1</strain>
    </source>
</reference>
<proteinExistence type="predicted"/>
<keyword evidence="3" id="KW-0489">Methyltransferase</keyword>
<evidence type="ECO:0000313" key="4">
    <source>
        <dbReference type="Proteomes" id="UP000198870"/>
    </source>
</evidence>
<dbReference type="AlphaFoldDB" id="A0A1G5EHC0"/>
<organism evidence="3 4">
    <name type="scientific">Desulfoluna spongiiphila</name>
    <dbReference type="NCBI Taxonomy" id="419481"/>
    <lineage>
        <taxon>Bacteria</taxon>
        <taxon>Pseudomonadati</taxon>
        <taxon>Thermodesulfobacteriota</taxon>
        <taxon>Desulfobacteria</taxon>
        <taxon>Desulfobacterales</taxon>
        <taxon>Desulfolunaceae</taxon>
        <taxon>Desulfoluna</taxon>
    </lineage>
</organism>